<dbReference type="AlphaFoldDB" id="A0AAP0Q4V6"/>
<feature type="chain" id="PRO_5043018285" evidence="2">
    <location>
        <begin position="24"/>
        <end position="143"/>
    </location>
</feature>
<evidence type="ECO:0000256" key="1">
    <source>
        <dbReference type="SAM" id="MobiDB-lite"/>
    </source>
</evidence>
<dbReference type="EMBL" id="JBBNAG010000001">
    <property type="protein sequence ID" value="KAK9167138.1"/>
    <property type="molecule type" value="Genomic_DNA"/>
</dbReference>
<feature type="signal peptide" evidence="2">
    <location>
        <begin position="1"/>
        <end position="23"/>
    </location>
</feature>
<comment type="caution">
    <text evidence="3">The sequence shown here is derived from an EMBL/GenBank/DDBJ whole genome shotgun (WGS) entry which is preliminary data.</text>
</comment>
<protein>
    <submittedName>
        <fullName evidence="3">Uncharacterized protein</fullName>
    </submittedName>
</protein>
<feature type="compositionally biased region" description="Basic residues" evidence="1">
    <location>
        <begin position="107"/>
        <end position="128"/>
    </location>
</feature>
<reference evidence="3 4" key="1">
    <citation type="submission" date="2024-01" db="EMBL/GenBank/DDBJ databases">
        <title>Genome assemblies of Stephania.</title>
        <authorList>
            <person name="Yang L."/>
        </authorList>
    </citation>
    <scope>NUCLEOTIDE SEQUENCE [LARGE SCALE GENOMIC DNA]</scope>
    <source>
        <strain evidence="3">JXDWG</strain>
        <tissue evidence="3">Leaf</tissue>
    </source>
</reference>
<proteinExistence type="predicted"/>
<sequence>MRHQNRGESPLWLLLFGRLAVERVGVRPPWPNPMAKVVMAGVSPLPSVPSGLGWRATPTHHRREKKKVLLPIEPVDREEEDGAHGPSLDLFWSRAGSGPDPFASTRPKQKKKKKEKEKKRIKKMKGKCGKNSGKIGKNYILIK</sequence>
<organism evidence="3 4">
    <name type="scientific">Stephania cephalantha</name>
    <dbReference type="NCBI Taxonomy" id="152367"/>
    <lineage>
        <taxon>Eukaryota</taxon>
        <taxon>Viridiplantae</taxon>
        <taxon>Streptophyta</taxon>
        <taxon>Embryophyta</taxon>
        <taxon>Tracheophyta</taxon>
        <taxon>Spermatophyta</taxon>
        <taxon>Magnoliopsida</taxon>
        <taxon>Ranunculales</taxon>
        <taxon>Menispermaceae</taxon>
        <taxon>Menispermoideae</taxon>
        <taxon>Cissampelideae</taxon>
        <taxon>Stephania</taxon>
    </lineage>
</organism>
<accession>A0AAP0Q4V6</accession>
<feature type="compositionally biased region" description="Basic residues" evidence="1">
    <location>
        <begin position="58"/>
        <end position="68"/>
    </location>
</feature>
<name>A0AAP0Q4V6_9MAGN</name>
<evidence type="ECO:0000313" key="4">
    <source>
        <dbReference type="Proteomes" id="UP001419268"/>
    </source>
</evidence>
<evidence type="ECO:0000313" key="3">
    <source>
        <dbReference type="EMBL" id="KAK9167138.1"/>
    </source>
</evidence>
<keyword evidence="4" id="KW-1185">Reference proteome</keyword>
<evidence type="ECO:0000256" key="2">
    <source>
        <dbReference type="SAM" id="SignalP"/>
    </source>
</evidence>
<gene>
    <name evidence="3" type="ORF">Scep_002329</name>
</gene>
<dbReference type="Proteomes" id="UP001419268">
    <property type="component" value="Unassembled WGS sequence"/>
</dbReference>
<keyword evidence="2" id="KW-0732">Signal</keyword>
<feature type="region of interest" description="Disordered" evidence="1">
    <location>
        <begin position="48"/>
        <end position="143"/>
    </location>
</feature>